<protein>
    <submittedName>
        <fullName evidence="5">60S ribosomal protein L34</fullName>
    </submittedName>
</protein>
<proteinExistence type="inferred from homology"/>
<dbReference type="InterPro" id="IPR008195">
    <property type="entry name" value="Ribosomal_eL34"/>
</dbReference>
<dbReference type="GO" id="GO:0005840">
    <property type="term" value="C:ribosome"/>
    <property type="evidence" value="ECO:0007669"/>
    <property type="project" value="UniProtKB-KW"/>
</dbReference>
<feature type="region of interest" description="Disordered" evidence="4">
    <location>
        <begin position="78"/>
        <end position="166"/>
    </location>
</feature>
<dbReference type="AlphaFoldDB" id="A0A6A3BM21"/>
<evidence type="ECO:0000313" key="5">
    <source>
        <dbReference type="EMBL" id="KAE8716092.1"/>
    </source>
</evidence>
<evidence type="ECO:0000313" key="6">
    <source>
        <dbReference type="Proteomes" id="UP000436088"/>
    </source>
</evidence>
<accession>A0A6A3BM21</accession>
<dbReference type="GO" id="GO:0003735">
    <property type="term" value="F:structural constituent of ribosome"/>
    <property type="evidence" value="ECO:0007669"/>
    <property type="project" value="InterPro"/>
</dbReference>
<keyword evidence="2 5" id="KW-0689">Ribosomal protein</keyword>
<reference evidence="5" key="1">
    <citation type="submission" date="2019-09" db="EMBL/GenBank/DDBJ databases">
        <title>Draft genome information of white flower Hibiscus syriacus.</title>
        <authorList>
            <person name="Kim Y.-M."/>
        </authorList>
    </citation>
    <scope>NUCLEOTIDE SEQUENCE [LARGE SCALE GENOMIC DNA]</scope>
    <source>
        <strain evidence="5">YM2019G1</strain>
    </source>
</reference>
<evidence type="ECO:0000256" key="1">
    <source>
        <dbReference type="ARBA" id="ARBA00009875"/>
    </source>
</evidence>
<dbReference type="Gene3D" id="6.20.340.10">
    <property type="match status" value="1"/>
</dbReference>
<feature type="compositionally biased region" description="Basic residues" evidence="4">
    <location>
        <begin position="115"/>
        <end position="125"/>
    </location>
</feature>
<evidence type="ECO:0000256" key="2">
    <source>
        <dbReference type="ARBA" id="ARBA00022980"/>
    </source>
</evidence>
<keyword evidence="3" id="KW-0687">Ribonucleoprotein</keyword>
<sequence length="227" mass="25356">MLGPSMSLILPLKSFPNPTGHINNRLMSAAMEHNHRVTPAQNKDIVVFQPVEVSGMRNLDVFRHVQRVLKAVDTKGMDTEKKPAFGNNGFDPNRSSKRRVRRGSDPIHNSQSRNPRPKTRVRRPPKWFSGSLTARVTATPPSPTSTASSKPPEGSLFIKPRKREPVDPNDLLPAREFMATVNRPYGGVLSGSAVRERIIRACLVEEQKIVKKVLKIQKAKEKQSSKS</sequence>
<dbReference type="PANTHER" id="PTHR10759">
    <property type="entry name" value="60S RIBOSOMAL PROTEIN L34"/>
    <property type="match status" value="1"/>
</dbReference>
<evidence type="ECO:0000256" key="4">
    <source>
        <dbReference type="SAM" id="MobiDB-lite"/>
    </source>
</evidence>
<organism evidence="5 6">
    <name type="scientific">Hibiscus syriacus</name>
    <name type="common">Rose of Sharon</name>
    <dbReference type="NCBI Taxonomy" id="106335"/>
    <lineage>
        <taxon>Eukaryota</taxon>
        <taxon>Viridiplantae</taxon>
        <taxon>Streptophyta</taxon>
        <taxon>Embryophyta</taxon>
        <taxon>Tracheophyta</taxon>
        <taxon>Spermatophyta</taxon>
        <taxon>Magnoliopsida</taxon>
        <taxon>eudicotyledons</taxon>
        <taxon>Gunneridae</taxon>
        <taxon>Pentapetalae</taxon>
        <taxon>rosids</taxon>
        <taxon>malvids</taxon>
        <taxon>Malvales</taxon>
        <taxon>Malvaceae</taxon>
        <taxon>Malvoideae</taxon>
        <taxon>Hibiscus</taxon>
    </lineage>
</organism>
<comment type="caution">
    <text evidence="5">The sequence shown here is derived from an EMBL/GenBank/DDBJ whole genome shotgun (WGS) entry which is preliminary data.</text>
</comment>
<dbReference type="GO" id="GO:1990904">
    <property type="term" value="C:ribonucleoprotein complex"/>
    <property type="evidence" value="ECO:0007669"/>
    <property type="project" value="UniProtKB-KW"/>
</dbReference>
<dbReference type="InterPro" id="IPR038562">
    <property type="entry name" value="Ribosomal_eL34_C_sf"/>
</dbReference>
<keyword evidence="6" id="KW-1185">Reference proteome</keyword>
<evidence type="ECO:0000256" key="3">
    <source>
        <dbReference type="ARBA" id="ARBA00023274"/>
    </source>
</evidence>
<dbReference type="EMBL" id="VEPZ02000855">
    <property type="protein sequence ID" value="KAE8716092.1"/>
    <property type="molecule type" value="Genomic_DNA"/>
</dbReference>
<name>A0A6A3BM21_HIBSY</name>
<gene>
    <name evidence="5" type="ORF">F3Y22_tig00110156pilonHSYRG00355</name>
</gene>
<dbReference type="Proteomes" id="UP000436088">
    <property type="component" value="Unassembled WGS sequence"/>
</dbReference>
<dbReference type="GO" id="GO:0006412">
    <property type="term" value="P:translation"/>
    <property type="evidence" value="ECO:0007669"/>
    <property type="project" value="InterPro"/>
</dbReference>
<comment type="similarity">
    <text evidence="1">Belongs to the eukaryotic ribosomal protein eL34 family.</text>
</comment>